<dbReference type="SUPFAM" id="SSF50630">
    <property type="entry name" value="Acid proteases"/>
    <property type="match status" value="1"/>
</dbReference>
<keyword evidence="2" id="KW-0472">Membrane</keyword>
<dbReference type="PROSITE" id="PS51767">
    <property type="entry name" value="PEPTIDASE_A1"/>
    <property type="match status" value="1"/>
</dbReference>
<keyword evidence="5" id="KW-1185">Reference proteome</keyword>
<keyword evidence="2" id="KW-1133">Transmembrane helix</keyword>
<dbReference type="GO" id="GO:0004190">
    <property type="term" value="F:aspartic-type endopeptidase activity"/>
    <property type="evidence" value="ECO:0007669"/>
    <property type="project" value="InterPro"/>
</dbReference>
<keyword evidence="2" id="KW-0812">Transmembrane</keyword>
<organism evidence="4 5">
    <name type="scientific">Vigna mungo</name>
    <name type="common">Black gram</name>
    <name type="synonym">Phaseolus mungo</name>
    <dbReference type="NCBI Taxonomy" id="3915"/>
    <lineage>
        <taxon>Eukaryota</taxon>
        <taxon>Viridiplantae</taxon>
        <taxon>Streptophyta</taxon>
        <taxon>Embryophyta</taxon>
        <taxon>Tracheophyta</taxon>
        <taxon>Spermatophyta</taxon>
        <taxon>Magnoliopsida</taxon>
        <taxon>eudicotyledons</taxon>
        <taxon>Gunneridae</taxon>
        <taxon>Pentapetalae</taxon>
        <taxon>rosids</taxon>
        <taxon>fabids</taxon>
        <taxon>Fabales</taxon>
        <taxon>Fabaceae</taxon>
        <taxon>Papilionoideae</taxon>
        <taxon>50 kb inversion clade</taxon>
        <taxon>NPAAA clade</taxon>
        <taxon>indigoferoid/millettioid clade</taxon>
        <taxon>Phaseoleae</taxon>
        <taxon>Vigna</taxon>
    </lineage>
</organism>
<gene>
    <name evidence="4" type="ORF">V8G54_030401</name>
</gene>
<dbReference type="Gene3D" id="2.40.70.10">
    <property type="entry name" value="Acid Proteases"/>
    <property type="match status" value="1"/>
</dbReference>
<dbReference type="PROSITE" id="PS00141">
    <property type="entry name" value="ASP_PROTEASE"/>
    <property type="match status" value="1"/>
</dbReference>
<dbReference type="AlphaFoldDB" id="A0AAQ3MWQ3"/>
<dbReference type="InterPro" id="IPR021109">
    <property type="entry name" value="Peptidase_aspartic_dom_sf"/>
</dbReference>
<proteinExistence type="inferred from homology"/>
<feature type="transmembrane region" description="Helical" evidence="2">
    <location>
        <begin position="81"/>
        <end position="101"/>
    </location>
</feature>
<reference evidence="4 5" key="1">
    <citation type="journal article" date="2023" name="Life. Sci Alliance">
        <title>Evolutionary insights into 3D genome organization and epigenetic landscape of Vigna mungo.</title>
        <authorList>
            <person name="Junaid A."/>
            <person name="Singh B."/>
            <person name="Bhatia S."/>
        </authorList>
    </citation>
    <scope>NUCLEOTIDE SEQUENCE [LARGE SCALE GENOMIC DNA]</scope>
    <source>
        <strain evidence="4">Urdbean</strain>
    </source>
</reference>
<sequence>MISIGSWFSLTFSFSSGDSYNLHYTTVEIGTSGVKFMVALDTGSDLLWVPCDCTRCAATDSPAFSSVCFVFLFFCVTEMKLFCSYSILFFIIGFFSNWLYLF</sequence>
<dbReference type="InterPro" id="IPR033121">
    <property type="entry name" value="PEPTIDASE_A1"/>
</dbReference>
<dbReference type="InterPro" id="IPR032861">
    <property type="entry name" value="TAXi_N"/>
</dbReference>
<dbReference type="Proteomes" id="UP001374535">
    <property type="component" value="Chromosome 9"/>
</dbReference>
<name>A0AAQ3MWQ3_VIGMU</name>
<evidence type="ECO:0000256" key="2">
    <source>
        <dbReference type="SAM" id="Phobius"/>
    </source>
</evidence>
<evidence type="ECO:0000256" key="1">
    <source>
        <dbReference type="ARBA" id="ARBA00007447"/>
    </source>
</evidence>
<evidence type="ECO:0000313" key="4">
    <source>
        <dbReference type="EMBL" id="WVY98250.1"/>
    </source>
</evidence>
<accession>A0AAQ3MWQ3</accession>
<dbReference type="Pfam" id="PF14543">
    <property type="entry name" value="TAXi_N"/>
    <property type="match status" value="1"/>
</dbReference>
<evidence type="ECO:0000313" key="5">
    <source>
        <dbReference type="Proteomes" id="UP001374535"/>
    </source>
</evidence>
<dbReference type="EMBL" id="CP144692">
    <property type="protein sequence ID" value="WVY98250.1"/>
    <property type="molecule type" value="Genomic_DNA"/>
</dbReference>
<comment type="similarity">
    <text evidence="1">Belongs to the peptidase A1 family.</text>
</comment>
<protein>
    <recommendedName>
        <fullName evidence="3">Peptidase A1 domain-containing protein</fullName>
    </recommendedName>
</protein>
<dbReference type="GO" id="GO:0006508">
    <property type="term" value="P:proteolysis"/>
    <property type="evidence" value="ECO:0007669"/>
    <property type="project" value="InterPro"/>
</dbReference>
<dbReference type="InterPro" id="IPR001969">
    <property type="entry name" value="Aspartic_peptidase_AS"/>
</dbReference>
<evidence type="ECO:0000259" key="3">
    <source>
        <dbReference type="PROSITE" id="PS51767"/>
    </source>
</evidence>
<feature type="domain" description="Peptidase A1" evidence="3">
    <location>
        <begin position="23"/>
        <end position="102"/>
    </location>
</feature>